<protein>
    <recommendedName>
        <fullName evidence="1">DUF2726 domain-containing protein</fullName>
    </recommendedName>
</protein>
<evidence type="ECO:0000313" key="3">
    <source>
        <dbReference type="Proteomes" id="UP000306753"/>
    </source>
</evidence>
<keyword evidence="3" id="KW-1185">Reference proteome</keyword>
<dbReference type="InterPro" id="IPR024402">
    <property type="entry name" value="DUF2726"/>
</dbReference>
<proteinExistence type="predicted"/>
<gene>
    <name evidence="2" type="ORF">DN820_00735</name>
</gene>
<dbReference type="Proteomes" id="UP000306753">
    <property type="component" value="Unassembled WGS sequence"/>
</dbReference>
<reference evidence="2 3" key="1">
    <citation type="journal article" date="2017" name="Eur. J. Clin. Microbiol. Infect. Dis.">
        <title>Uncommonly isolated clinical Pseudomonas: identification and phylogenetic assignation.</title>
        <authorList>
            <person name="Mulet M."/>
            <person name="Gomila M."/>
            <person name="Ramirez A."/>
            <person name="Cardew S."/>
            <person name="Moore E.R."/>
            <person name="Lalucat J."/>
            <person name="Garcia-Valdes E."/>
        </authorList>
    </citation>
    <scope>NUCLEOTIDE SEQUENCE [LARGE SCALE GENOMIC DNA]</scope>
    <source>
        <strain evidence="2 3">SD129</strain>
    </source>
</reference>
<dbReference type="AlphaFoldDB" id="A0A5R9QKE2"/>
<feature type="domain" description="DUF2726" evidence="1">
    <location>
        <begin position="42"/>
        <end position="155"/>
    </location>
</feature>
<dbReference type="RefSeq" id="WP_138410616.1">
    <property type="nucleotide sequence ID" value="NZ_QLAF01000007.1"/>
</dbReference>
<evidence type="ECO:0000313" key="2">
    <source>
        <dbReference type="EMBL" id="TLX65432.1"/>
    </source>
</evidence>
<comment type="caution">
    <text evidence="2">The sequence shown here is derived from an EMBL/GenBank/DDBJ whole genome shotgun (WGS) entry which is preliminary data.</text>
</comment>
<dbReference type="Pfam" id="PF10881">
    <property type="entry name" value="DUF2726"/>
    <property type="match status" value="1"/>
</dbReference>
<dbReference type="EMBL" id="QLAG01000001">
    <property type="protein sequence ID" value="TLX65432.1"/>
    <property type="molecule type" value="Genomic_DNA"/>
</dbReference>
<sequence length="159" mass="17821">MSWLALTLVVFGCFVAVFYIKNRQMNHPALQFPYRLKASPLSADELALYELLGKAVGERYRILVKVRAADVVDVTAVPRRAPWYHAVNRIGAGHFDFLLCRKDDLGVVCAIEYTASPAEQEPFIEQLCQSIDLPLVRLSAERARSFSEVRNALEAVLPG</sequence>
<organism evidence="2 3">
    <name type="scientific">Stutzerimonas nosocomialis</name>
    <dbReference type="NCBI Taxonomy" id="1056496"/>
    <lineage>
        <taxon>Bacteria</taxon>
        <taxon>Pseudomonadati</taxon>
        <taxon>Pseudomonadota</taxon>
        <taxon>Gammaproteobacteria</taxon>
        <taxon>Pseudomonadales</taxon>
        <taxon>Pseudomonadaceae</taxon>
        <taxon>Stutzerimonas</taxon>
    </lineage>
</organism>
<accession>A0A5R9QKE2</accession>
<evidence type="ECO:0000259" key="1">
    <source>
        <dbReference type="Pfam" id="PF10881"/>
    </source>
</evidence>
<name>A0A5R9QKE2_9GAMM</name>